<dbReference type="AlphaFoldDB" id="A0A918KT40"/>
<name>A0A918KT40_9GAMM</name>
<dbReference type="Pfam" id="PF10003">
    <property type="entry name" value="DUF2244"/>
    <property type="match status" value="1"/>
</dbReference>
<evidence type="ECO:0000313" key="2">
    <source>
        <dbReference type="EMBL" id="GGX72334.1"/>
    </source>
</evidence>
<reference evidence="2" key="1">
    <citation type="journal article" date="2014" name="Int. J. Syst. Evol. Microbiol.">
        <title>Complete genome sequence of Corynebacterium casei LMG S-19264T (=DSM 44701T), isolated from a smear-ripened cheese.</title>
        <authorList>
            <consortium name="US DOE Joint Genome Institute (JGI-PGF)"/>
            <person name="Walter F."/>
            <person name="Albersmeier A."/>
            <person name="Kalinowski J."/>
            <person name="Ruckert C."/>
        </authorList>
    </citation>
    <scope>NUCLEOTIDE SEQUENCE</scope>
    <source>
        <strain evidence="2">KCTC 22169</strain>
    </source>
</reference>
<gene>
    <name evidence="2" type="ORF">GCM10007392_44720</name>
</gene>
<proteinExistence type="predicted"/>
<feature type="transmembrane region" description="Helical" evidence="1">
    <location>
        <begin position="29"/>
        <end position="53"/>
    </location>
</feature>
<dbReference type="EMBL" id="BMXR01000015">
    <property type="protein sequence ID" value="GGX72334.1"/>
    <property type="molecule type" value="Genomic_DNA"/>
</dbReference>
<evidence type="ECO:0000256" key="1">
    <source>
        <dbReference type="SAM" id="Phobius"/>
    </source>
</evidence>
<comment type="caution">
    <text evidence="2">The sequence shown here is derived from an EMBL/GenBank/DDBJ whole genome shotgun (WGS) entry which is preliminary data.</text>
</comment>
<protein>
    <recommendedName>
        <fullName evidence="4">DUF2244 domain-containing protein</fullName>
    </recommendedName>
</protein>
<evidence type="ECO:0008006" key="4">
    <source>
        <dbReference type="Google" id="ProtNLM"/>
    </source>
</evidence>
<keyword evidence="1" id="KW-0812">Transmembrane</keyword>
<reference evidence="2" key="2">
    <citation type="submission" date="2020-09" db="EMBL/GenBank/DDBJ databases">
        <authorList>
            <person name="Sun Q."/>
            <person name="Kim S."/>
        </authorList>
    </citation>
    <scope>NUCLEOTIDE SEQUENCE</scope>
    <source>
        <strain evidence="2">KCTC 22169</strain>
    </source>
</reference>
<dbReference type="Proteomes" id="UP000626148">
    <property type="component" value="Unassembled WGS sequence"/>
</dbReference>
<accession>A0A918KT40</accession>
<dbReference type="InterPro" id="IPR019253">
    <property type="entry name" value="DUF2244_TM"/>
</dbReference>
<organism evidence="2 3">
    <name type="scientific">Saccharospirillum salsuginis</name>
    <dbReference type="NCBI Taxonomy" id="418750"/>
    <lineage>
        <taxon>Bacteria</taxon>
        <taxon>Pseudomonadati</taxon>
        <taxon>Pseudomonadota</taxon>
        <taxon>Gammaproteobacteria</taxon>
        <taxon>Oceanospirillales</taxon>
        <taxon>Saccharospirillaceae</taxon>
        <taxon>Saccharospirillum</taxon>
    </lineage>
</organism>
<keyword evidence="3" id="KW-1185">Reference proteome</keyword>
<evidence type="ECO:0000313" key="3">
    <source>
        <dbReference type="Proteomes" id="UP000626148"/>
    </source>
</evidence>
<keyword evidence="1" id="KW-1133">Transmembrane helix</keyword>
<dbReference type="RefSeq" id="WP_189612996.1">
    <property type="nucleotide sequence ID" value="NZ_BMXR01000015.1"/>
</dbReference>
<sequence>MVSIQSTQTGTLMRLTPNRSLSWRGNLRILYSLCGLSALIVTGMILAGAWVVLPFVGLELGALAVGLYYTALCCRQQEVVSLDGDTLTIEKGIYRRQTRWQWPRRYTRAWLEVPRHPWTPPAVYLGHRDEEVPLAPFLNHQDTAELVQALEHAGLTVERRQLSP</sequence>
<keyword evidence="1" id="KW-0472">Membrane</keyword>